<evidence type="ECO:0000313" key="2">
    <source>
        <dbReference type="EMBL" id="QJH95269.1"/>
    </source>
</evidence>
<evidence type="ECO:0000313" key="1">
    <source>
        <dbReference type="EMBL" id="QJA45893.1"/>
    </source>
</evidence>
<gene>
    <name evidence="1" type="ORF">TM448A00287_0015</name>
    <name evidence="2" type="ORF">TM448B00362_0015</name>
</gene>
<dbReference type="EMBL" id="MT143999">
    <property type="protein sequence ID" value="QJA45893.1"/>
    <property type="molecule type" value="Genomic_DNA"/>
</dbReference>
<name>A0A6H1ZDA6_9ZZZZ</name>
<accession>A0A6H1ZDA6</accession>
<dbReference type="EMBL" id="MT144616">
    <property type="protein sequence ID" value="QJH95269.1"/>
    <property type="molecule type" value="Genomic_DNA"/>
</dbReference>
<proteinExistence type="predicted"/>
<reference evidence="1" key="1">
    <citation type="submission" date="2020-03" db="EMBL/GenBank/DDBJ databases">
        <title>The deep terrestrial virosphere.</title>
        <authorList>
            <person name="Holmfeldt K."/>
            <person name="Nilsson E."/>
            <person name="Simone D."/>
            <person name="Lopez-Fernandez M."/>
            <person name="Wu X."/>
            <person name="de Brujin I."/>
            <person name="Lundin D."/>
            <person name="Andersson A."/>
            <person name="Bertilsson S."/>
            <person name="Dopson M."/>
        </authorList>
    </citation>
    <scope>NUCLEOTIDE SEQUENCE</scope>
    <source>
        <strain evidence="1">TM448A00287</strain>
        <strain evidence="2">TM448B00362</strain>
    </source>
</reference>
<organism evidence="1">
    <name type="scientific">viral metagenome</name>
    <dbReference type="NCBI Taxonomy" id="1070528"/>
    <lineage>
        <taxon>unclassified sequences</taxon>
        <taxon>metagenomes</taxon>
        <taxon>organismal metagenomes</taxon>
    </lineage>
</organism>
<protein>
    <submittedName>
        <fullName evidence="1">Uncharacterized protein</fullName>
    </submittedName>
</protein>
<sequence>MRCEKCSDSQKEIYGCEKDSTYPDKWQVRDLTWQRCPVKLVTIETHLFLEAYSYLQKGILPYNTGYKRNSNKYIEAMRIIETEVKRIEAENIKRAKK</sequence>
<dbReference type="AlphaFoldDB" id="A0A6H1ZDA6"/>